<dbReference type="Proteomes" id="UP000234847">
    <property type="component" value="Unassembled WGS sequence"/>
</dbReference>
<reference evidence="6 7" key="1">
    <citation type="submission" date="2017-12" db="EMBL/GenBank/DDBJ databases">
        <title>Phylogenetic diversity of female urinary microbiome.</title>
        <authorList>
            <person name="Thomas-White K."/>
            <person name="Wolfe A.J."/>
        </authorList>
    </citation>
    <scope>NUCLEOTIDE SEQUENCE [LARGE SCALE GENOMIC DNA]</scope>
    <source>
        <strain evidence="6 7">UMB0038</strain>
    </source>
</reference>
<feature type="transmembrane region" description="Helical" evidence="4">
    <location>
        <begin position="34"/>
        <end position="53"/>
    </location>
</feature>
<proteinExistence type="predicted"/>
<evidence type="ECO:0000256" key="3">
    <source>
        <dbReference type="ARBA" id="ARBA00023012"/>
    </source>
</evidence>
<feature type="transmembrane region" description="Helical" evidence="4">
    <location>
        <begin position="165"/>
        <end position="186"/>
    </location>
</feature>
<evidence type="ECO:0000313" key="7">
    <source>
        <dbReference type="Proteomes" id="UP000234847"/>
    </source>
</evidence>
<dbReference type="Gene3D" id="3.30.565.10">
    <property type="entry name" value="Histidine kinase-like ATPase, C-terminal domain"/>
    <property type="match status" value="1"/>
</dbReference>
<keyword evidence="4" id="KW-0472">Membrane</keyword>
<dbReference type="GO" id="GO:0016020">
    <property type="term" value="C:membrane"/>
    <property type="evidence" value="ECO:0007669"/>
    <property type="project" value="InterPro"/>
</dbReference>
<dbReference type="SUPFAM" id="SSF55874">
    <property type="entry name" value="ATPase domain of HSP90 chaperone/DNA topoisomerase II/histidine kinase"/>
    <property type="match status" value="1"/>
</dbReference>
<sequence>MSPAGGSPAPARPTVGTAEHDPAVLPLHLWPSTLGFAGVWLISFGFVLVELLRRAFTPGDGRGEAILGVTAIVVFILVYLAAFVVPRPVRAWPAWANAVLTWLVLAGCLAVLTRILGVHALLYSPFLVATWLFPHRLRVGLIGAGATMAVALATGLLFFPGDPALPVVLGNLAVLLVVLVGMRLAIARDDRVVEMTHELDLAGQRERLGRDLHDILGHSLTTINVKTQLVHRLIDTDPARAKEEAAEVIALSRTALAEARAAVAELAAPELGGQLSLSVGALRDAGMAVEAPPPGAVTEVPERRRALAAWIVREAVTNVLRHAGARRVRISLDAHHVAVLDDGAGLPAPVAAGVGPRTLAQRAAAEGARLEVGPGLGGAGTGVAVHWGGTTPEAARGVLPAAEGRMDA</sequence>
<dbReference type="InterPro" id="IPR050482">
    <property type="entry name" value="Sensor_HK_TwoCompSys"/>
</dbReference>
<keyword evidence="4" id="KW-0812">Transmembrane</keyword>
<feature type="transmembrane region" description="Helical" evidence="4">
    <location>
        <begin position="92"/>
        <end position="116"/>
    </location>
</feature>
<dbReference type="PANTHER" id="PTHR24421:SF63">
    <property type="entry name" value="SENSOR HISTIDINE KINASE DESK"/>
    <property type="match status" value="1"/>
</dbReference>
<dbReference type="EMBL" id="PKJT01000004">
    <property type="protein sequence ID" value="PKZ82108.1"/>
    <property type="molecule type" value="Genomic_DNA"/>
</dbReference>
<evidence type="ECO:0000313" key="6">
    <source>
        <dbReference type="EMBL" id="PKZ82108.1"/>
    </source>
</evidence>
<dbReference type="RefSeq" id="WP_044658982.1">
    <property type="nucleotide sequence ID" value="NZ_CP176570.1"/>
</dbReference>
<dbReference type="GO" id="GO:0046983">
    <property type="term" value="F:protein dimerization activity"/>
    <property type="evidence" value="ECO:0007669"/>
    <property type="project" value="InterPro"/>
</dbReference>
<comment type="caution">
    <text evidence="6">The sequence shown here is derived from an EMBL/GenBank/DDBJ whole genome shotgun (WGS) entry which is preliminary data.</text>
</comment>
<feature type="transmembrane region" description="Helical" evidence="4">
    <location>
        <begin position="65"/>
        <end position="86"/>
    </location>
</feature>
<gene>
    <name evidence="6" type="ORF">CYJ95_05610</name>
</gene>
<dbReference type="GO" id="GO:0000155">
    <property type="term" value="F:phosphorelay sensor kinase activity"/>
    <property type="evidence" value="ECO:0007669"/>
    <property type="project" value="InterPro"/>
</dbReference>
<keyword evidence="2 6" id="KW-0418">Kinase</keyword>
<keyword evidence="4" id="KW-1133">Transmembrane helix</keyword>
<dbReference type="AlphaFoldDB" id="A0AAX0VKQ1"/>
<accession>A0AAX0VKQ1</accession>
<dbReference type="InterPro" id="IPR036890">
    <property type="entry name" value="HATPase_C_sf"/>
</dbReference>
<dbReference type="PANTHER" id="PTHR24421">
    <property type="entry name" value="NITRATE/NITRITE SENSOR PROTEIN NARX-RELATED"/>
    <property type="match status" value="1"/>
</dbReference>
<name>A0AAX0VKQ1_MICLU</name>
<feature type="domain" description="Signal transduction histidine kinase subgroup 3 dimerisation and phosphoacceptor" evidence="5">
    <location>
        <begin position="205"/>
        <end position="269"/>
    </location>
</feature>
<evidence type="ECO:0000256" key="1">
    <source>
        <dbReference type="ARBA" id="ARBA00022679"/>
    </source>
</evidence>
<protein>
    <submittedName>
        <fullName evidence="6">Two-component sensor histidine kinase</fullName>
    </submittedName>
</protein>
<keyword evidence="1" id="KW-0808">Transferase</keyword>
<evidence type="ECO:0000256" key="2">
    <source>
        <dbReference type="ARBA" id="ARBA00022777"/>
    </source>
</evidence>
<evidence type="ECO:0000259" key="5">
    <source>
        <dbReference type="Pfam" id="PF07730"/>
    </source>
</evidence>
<dbReference type="Gene3D" id="1.20.5.1930">
    <property type="match status" value="1"/>
</dbReference>
<keyword evidence="3" id="KW-0902">Two-component regulatory system</keyword>
<feature type="transmembrane region" description="Helical" evidence="4">
    <location>
        <begin position="137"/>
        <end position="159"/>
    </location>
</feature>
<dbReference type="Pfam" id="PF07730">
    <property type="entry name" value="HisKA_3"/>
    <property type="match status" value="1"/>
</dbReference>
<organism evidence="6 7">
    <name type="scientific">Micrococcus luteus</name>
    <name type="common">Micrococcus lysodeikticus</name>
    <dbReference type="NCBI Taxonomy" id="1270"/>
    <lineage>
        <taxon>Bacteria</taxon>
        <taxon>Bacillati</taxon>
        <taxon>Actinomycetota</taxon>
        <taxon>Actinomycetes</taxon>
        <taxon>Micrococcales</taxon>
        <taxon>Micrococcaceae</taxon>
        <taxon>Micrococcus</taxon>
    </lineage>
</organism>
<evidence type="ECO:0000256" key="4">
    <source>
        <dbReference type="SAM" id="Phobius"/>
    </source>
</evidence>
<dbReference type="InterPro" id="IPR011712">
    <property type="entry name" value="Sig_transdc_His_kin_sub3_dim/P"/>
</dbReference>